<name>A0ABR9PTN6_9BACT</name>
<reference evidence="3 4" key="1">
    <citation type="submission" date="2020-02" db="EMBL/GenBank/DDBJ databases">
        <authorList>
            <person name="Babadi Z.K."/>
            <person name="Risdian C."/>
            <person name="Ebrahimipour G.H."/>
            <person name="Wink J."/>
        </authorList>
    </citation>
    <scope>NUCLEOTIDE SEQUENCE [LARGE SCALE GENOMIC DNA]</scope>
    <source>
        <strain evidence="3 4">ZKHCc1 1396</strain>
    </source>
</reference>
<dbReference type="PANTHER" id="PTHR30007">
    <property type="entry name" value="PHP DOMAIN PROTEIN"/>
    <property type="match status" value="1"/>
</dbReference>
<keyword evidence="4" id="KW-1185">Reference proteome</keyword>
<dbReference type="InterPro" id="IPR025161">
    <property type="entry name" value="IS402-like_dom"/>
</dbReference>
<dbReference type="NCBIfam" id="NF033580">
    <property type="entry name" value="transpos_IS5_3"/>
    <property type="match status" value="1"/>
</dbReference>
<dbReference type="Proteomes" id="UP001516472">
    <property type="component" value="Unassembled WGS sequence"/>
</dbReference>
<evidence type="ECO:0000259" key="1">
    <source>
        <dbReference type="Pfam" id="PF01609"/>
    </source>
</evidence>
<gene>
    <name evidence="3" type="ORF">G4177_24250</name>
</gene>
<dbReference type="InterPro" id="IPR002559">
    <property type="entry name" value="Transposase_11"/>
</dbReference>
<dbReference type="Pfam" id="PF01609">
    <property type="entry name" value="DDE_Tnp_1"/>
    <property type="match status" value="1"/>
</dbReference>
<sequence length="273" mass="31129">MSRGELTDAQWERLAGLLPPQQPARGRPNKDHREVLNGILWVLRTGAPWRDVPREQFGSWKTLSSRFYRWQEAGIWARVLRQLQAEAHEDGHLDWALHFMDASVIRAHQHAAGARGTPSKGGKLKRLAAARGGFSTKLHVRAEGEGRPLVFALTAGQRHETQAFEALMTGGSVPRAHSPGAPRRLPDALVGDKGYSYNTLRVWCREHGVQAIIPTRSNQPRQRTFRRAAYRKRCRVECLFNRLKQNRRVATRYEKRAANYLAMVHIASIRLWL</sequence>
<comment type="caution">
    <text evidence="3">The sequence shown here is derived from an EMBL/GenBank/DDBJ whole genome shotgun (WGS) entry which is preliminary data.</text>
</comment>
<dbReference type="RefSeq" id="WP_193428485.1">
    <property type="nucleotide sequence ID" value="NZ_CBCSIP010000036.1"/>
</dbReference>
<feature type="domain" description="Insertion element IS402-like" evidence="2">
    <location>
        <begin position="6"/>
        <end position="79"/>
    </location>
</feature>
<accession>A0ABR9PTN6</accession>
<feature type="domain" description="Transposase IS4-like" evidence="1">
    <location>
        <begin position="100"/>
        <end position="270"/>
    </location>
</feature>
<dbReference type="PANTHER" id="PTHR30007:SF1">
    <property type="entry name" value="BLR1914 PROTEIN"/>
    <property type="match status" value="1"/>
</dbReference>
<evidence type="ECO:0000313" key="3">
    <source>
        <dbReference type="EMBL" id="MBE4751292.1"/>
    </source>
</evidence>
<evidence type="ECO:0000259" key="2">
    <source>
        <dbReference type="Pfam" id="PF13340"/>
    </source>
</evidence>
<dbReference type="Pfam" id="PF13340">
    <property type="entry name" value="DUF4096"/>
    <property type="match status" value="1"/>
</dbReference>
<dbReference type="EMBL" id="JAAIYO010000007">
    <property type="protein sequence ID" value="MBE4751292.1"/>
    <property type="molecule type" value="Genomic_DNA"/>
</dbReference>
<organism evidence="3 4">
    <name type="scientific">Corallococcus soli</name>
    <dbReference type="NCBI Taxonomy" id="2710757"/>
    <lineage>
        <taxon>Bacteria</taxon>
        <taxon>Pseudomonadati</taxon>
        <taxon>Myxococcota</taxon>
        <taxon>Myxococcia</taxon>
        <taxon>Myxococcales</taxon>
        <taxon>Cystobacterineae</taxon>
        <taxon>Myxococcaceae</taxon>
        <taxon>Corallococcus</taxon>
    </lineage>
</organism>
<evidence type="ECO:0000313" key="4">
    <source>
        <dbReference type="Proteomes" id="UP001516472"/>
    </source>
</evidence>
<proteinExistence type="predicted"/>
<protein>
    <submittedName>
        <fullName evidence="3">IS5 family transposase</fullName>
    </submittedName>
</protein>